<sequence>MTKKRSERVLGEFSTRKTGNSLTLTVPKAAGVPAGKRFVLVAKDDGTLEYRAVHGNPWLDGEYDDIDFRAELNDVGNYGQQSPIGKERVDW</sequence>
<evidence type="ECO:0000313" key="2">
    <source>
        <dbReference type="Proteomes" id="UP000305100"/>
    </source>
</evidence>
<evidence type="ECO:0000313" key="1">
    <source>
        <dbReference type="EMBL" id="TLQ21172.1"/>
    </source>
</evidence>
<organism evidence="1 2">
    <name type="scientific">Lentilactobacillus parafarraginis</name>
    <dbReference type="NCBI Taxonomy" id="390842"/>
    <lineage>
        <taxon>Bacteria</taxon>
        <taxon>Bacillati</taxon>
        <taxon>Bacillota</taxon>
        <taxon>Bacilli</taxon>
        <taxon>Lactobacillales</taxon>
        <taxon>Lactobacillaceae</taxon>
        <taxon>Lentilactobacillus</taxon>
    </lineage>
</organism>
<dbReference type="OrthoDB" id="2323139at2"/>
<accession>A0A5R9CYY5</accession>
<comment type="caution">
    <text evidence="1">The sequence shown here is derived from an EMBL/GenBank/DDBJ whole genome shotgun (WGS) entry which is preliminary data.</text>
</comment>
<dbReference type="AlphaFoldDB" id="A0A5R9CYY5"/>
<name>A0A5R9CYY5_9LACO</name>
<dbReference type="Proteomes" id="UP000305100">
    <property type="component" value="Unassembled WGS sequence"/>
</dbReference>
<dbReference type="RefSeq" id="WP_054736337.1">
    <property type="nucleotide sequence ID" value="NZ_VBSX01000001.1"/>
</dbReference>
<dbReference type="EMBL" id="VBSX01000001">
    <property type="protein sequence ID" value="TLQ21172.1"/>
    <property type="molecule type" value="Genomic_DNA"/>
</dbReference>
<protein>
    <recommendedName>
        <fullName evidence="3">AbrB family transcriptional regulator</fullName>
    </recommendedName>
</protein>
<evidence type="ECO:0008006" key="3">
    <source>
        <dbReference type="Google" id="ProtNLM"/>
    </source>
</evidence>
<proteinExistence type="predicted"/>
<reference evidence="1 2" key="1">
    <citation type="submission" date="2019-05" db="EMBL/GenBank/DDBJ databases">
        <title>The metagenome of a microbial culture collection derived from dairy environment covers the genomic content of the human microbiome.</title>
        <authorList>
            <person name="Roder T."/>
            <person name="Wuthrich D."/>
            <person name="Sattari Z."/>
            <person name="Von Ah U."/>
            <person name="Bar C."/>
            <person name="Ronchi F."/>
            <person name="Macpherson A.J."/>
            <person name="Ganal-Vonarburg S.C."/>
            <person name="Bruggmann R."/>
            <person name="Vergeres G."/>
        </authorList>
    </citation>
    <scope>NUCLEOTIDE SEQUENCE [LARGE SCALE GENOMIC DNA]</scope>
    <source>
        <strain evidence="1 2">FAM 1079</strain>
    </source>
</reference>
<gene>
    <name evidence="1" type="ORF">FEZ41_00290</name>
</gene>